<dbReference type="EMBL" id="MU253744">
    <property type="protein sequence ID" value="KAG9248700.1"/>
    <property type="molecule type" value="Genomic_DNA"/>
</dbReference>
<comment type="caution">
    <text evidence="1">The sequence shown here is derived from an EMBL/GenBank/DDBJ whole genome shotgun (WGS) entry which is preliminary data.</text>
</comment>
<evidence type="ECO:0000313" key="1">
    <source>
        <dbReference type="EMBL" id="KAG9248700.1"/>
    </source>
</evidence>
<dbReference type="AlphaFoldDB" id="A0A9P8CJA8"/>
<evidence type="ECO:0000313" key="2">
    <source>
        <dbReference type="Proteomes" id="UP000887226"/>
    </source>
</evidence>
<protein>
    <submittedName>
        <fullName evidence="1">Uncharacterized protein</fullName>
    </submittedName>
</protein>
<sequence length="224" mass="25749">MASYFKRVKNPIKERKEAGAVKASLVANNQAFDDREEMIDHLVIADSALSEASLPTKTTSSWYFRDIFPGDPNENKCNYLYRILILQLMAGLSTLFLKTAHATMNSEGYKDAFIAREKDIDAHLNSFREFPPTFNKHSKTVPIWYSRETFPEGPDESKAESGFKSAPADDFVREATFEDMLKEEHIRVIAGVNISAIELCYRSPKLIQARDYLIRYGQWYQDER</sequence>
<proteinExistence type="predicted"/>
<accession>A0A9P8CJA8</accession>
<name>A0A9P8CJA8_9HELO</name>
<gene>
    <name evidence="1" type="ORF">BJ878DRAFT_538036</name>
</gene>
<reference evidence="1" key="1">
    <citation type="journal article" date="2021" name="IMA Fungus">
        <title>Genomic characterization of three marine fungi, including Emericellopsis atlantica sp. nov. with signatures of a generalist lifestyle and marine biomass degradation.</title>
        <authorList>
            <person name="Hagestad O.C."/>
            <person name="Hou L."/>
            <person name="Andersen J.H."/>
            <person name="Hansen E.H."/>
            <person name="Altermark B."/>
            <person name="Li C."/>
            <person name="Kuhnert E."/>
            <person name="Cox R.J."/>
            <person name="Crous P.W."/>
            <person name="Spatafora J.W."/>
            <person name="Lail K."/>
            <person name="Amirebrahimi M."/>
            <person name="Lipzen A."/>
            <person name="Pangilinan J."/>
            <person name="Andreopoulos W."/>
            <person name="Hayes R.D."/>
            <person name="Ng V."/>
            <person name="Grigoriev I.V."/>
            <person name="Jackson S.A."/>
            <person name="Sutton T.D.S."/>
            <person name="Dobson A.D.W."/>
            <person name="Rama T."/>
        </authorList>
    </citation>
    <scope>NUCLEOTIDE SEQUENCE</scope>
    <source>
        <strain evidence="1">TRa3180A</strain>
    </source>
</reference>
<keyword evidence="2" id="KW-1185">Reference proteome</keyword>
<dbReference type="Proteomes" id="UP000887226">
    <property type="component" value="Unassembled WGS sequence"/>
</dbReference>
<organism evidence="1 2">
    <name type="scientific">Calycina marina</name>
    <dbReference type="NCBI Taxonomy" id="1763456"/>
    <lineage>
        <taxon>Eukaryota</taxon>
        <taxon>Fungi</taxon>
        <taxon>Dikarya</taxon>
        <taxon>Ascomycota</taxon>
        <taxon>Pezizomycotina</taxon>
        <taxon>Leotiomycetes</taxon>
        <taxon>Helotiales</taxon>
        <taxon>Pezizellaceae</taxon>
        <taxon>Calycina</taxon>
    </lineage>
</organism>